<dbReference type="Proteomes" id="UP000295064">
    <property type="component" value="Unassembled WGS sequence"/>
</dbReference>
<keyword evidence="3" id="KW-0812">Transmembrane</keyword>
<sequence length="491" mass="55291">MAEKNTQDNQKSKKKHKWIGVFLIALLLLFIGLAGYYLERDLEPVPDNQVEKSEDTAITSDMKTEKDKVATKQPAEKTESDAPPVEDEDNGMTSESYKKDTVKTDSGVEPKSDTADTEKTSVKESKSGIKNGSLDESDTAGQKEEVDQKDKEKKLETELNKGETDDTTAEDSSVETEEQTVTGDQSQETTPEAEDSGQTDLEQESDKNVEVEEEEVEMSAKPEKEEDITQEREKQLKSEGQINEKAGVERDEQVKDETQNDFARELEDPSLLDRILSILGLSESDFTQDLNILFVGLDSEESVAIGSVEADSIMLAKLRPGANKLLVKHINEDTKYKGQLLRKYHNGDIQSAVEEITATEIDYYVYLRYQGFEKVIDELGGVQITLKQEIRVPGLGLNLKEGNNLLSGKEALNFVRWRSSDSMARFERQKLLINAVLSKLKSNNILFNVKELYNTIVKSYNSIETDINPVLAAEIFNYIRENDKLKLEFIE</sequence>
<dbReference type="InterPro" id="IPR050922">
    <property type="entry name" value="LytR/CpsA/Psr_CW_biosynth"/>
</dbReference>
<dbReference type="EMBL" id="SNWX01000006">
    <property type="protein sequence ID" value="TDO92211.1"/>
    <property type="molecule type" value="Genomic_DNA"/>
</dbReference>
<evidence type="ECO:0000256" key="2">
    <source>
        <dbReference type="SAM" id="MobiDB-lite"/>
    </source>
</evidence>
<protein>
    <submittedName>
        <fullName evidence="5">LytR family transcriptional attenuator</fullName>
    </submittedName>
</protein>
<name>A0A4R6LU53_9FIRM</name>
<dbReference type="RefSeq" id="WP_243727719.1">
    <property type="nucleotide sequence ID" value="NZ_SNWX01000006.1"/>
</dbReference>
<feature type="compositionally biased region" description="Polar residues" evidence="2">
    <location>
        <begin position="179"/>
        <end position="190"/>
    </location>
</feature>
<evidence type="ECO:0000313" key="6">
    <source>
        <dbReference type="Proteomes" id="UP000295064"/>
    </source>
</evidence>
<dbReference type="AlphaFoldDB" id="A0A4R6LU53"/>
<dbReference type="Gene3D" id="3.40.630.190">
    <property type="entry name" value="LCP protein"/>
    <property type="match status" value="1"/>
</dbReference>
<keyword evidence="3" id="KW-1133">Transmembrane helix</keyword>
<dbReference type="InterPro" id="IPR004474">
    <property type="entry name" value="LytR_CpsA_psr"/>
</dbReference>
<feature type="region of interest" description="Disordered" evidence="2">
    <location>
        <begin position="47"/>
        <end position="256"/>
    </location>
</feature>
<dbReference type="PANTHER" id="PTHR33392:SF6">
    <property type="entry name" value="POLYISOPRENYL-TEICHOIC ACID--PEPTIDOGLYCAN TEICHOIC ACID TRANSFERASE TAGU"/>
    <property type="match status" value="1"/>
</dbReference>
<organism evidence="5 6">
    <name type="scientific">Halanaerobium saccharolyticum</name>
    <dbReference type="NCBI Taxonomy" id="43595"/>
    <lineage>
        <taxon>Bacteria</taxon>
        <taxon>Bacillati</taxon>
        <taxon>Bacillota</taxon>
        <taxon>Clostridia</taxon>
        <taxon>Halanaerobiales</taxon>
        <taxon>Halanaerobiaceae</taxon>
        <taxon>Halanaerobium</taxon>
    </lineage>
</organism>
<feature type="compositionally biased region" description="Basic and acidic residues" evidence="2">
    <location>
        <begin position="62"/>
        <end position="80"/>
    </location>
</feature>
<feature type="domain" description="Cell envelope-related transcriptional attenuator" evidence="4">
    <location>
        <begin position="310"/>
        <end position="441"/>
    </location>
</feature>
<evidence type="ECO:0000313" key="5">
    <source>
        <dbReference type="EMBL" id="TDO92211.1"/>
    </source>
</evidence>
<dbReference type="Pfam" id="PF03816">
    <property type="entry name" value="LytR_cpsA_psr"/>
    <property type="match status" value="1"/>
</dbReference>
<comment type="caution">
    <text evidence="5">The sequence shown here is derived from an EMBL/GenBank/DDBJ whole genome shotgun (WGS) entry which is preliminary data.</text>
</comment>
<feature type="compositionally biased region" description="Basic and acidic residues" evidence="2">
    <location>
        <begin position="96"/>
        <end position="127"/>
    </location>
</feature>
<feature type="transmembrane region" description="Helical" evidence="3">
    <location>
        <begin position="18"/>
        <end position="38"/>
    </location>
</feature>
<comment type="similarity">
    <text evidence="1">Belongs to the LytR/CpsA/Psr (LCP) family.</text>
</comment>
<reference evidence="5 6" key="1">
    <citation type="submission" date="2019-03" db="EMBL/GenBank/DDBJ databases">
        <title>Subsurface microbial communities from deep shales in Ohio and West Virginia, USA.</title>
        <authorList>
            <person name="Wrighton K."/>
        </authorList>
    </citation>
    <scope>NUCLEOTIDE SEQUENCE [LARGE SCALE GENOMIC DNA]</scope>
    <source>
        <strain evidence="5 6">MA284_T2</strain>
    </source>
</reference>
<evidence type="ECO:0000256" key="1">
    <source>
        <dbReference type="ARBA" id="ARBA00006068"/>
    </source>
</evidence>
<keyword evidence="3" id="KW-0472">Membrane</keyword>
<feature type="compositionally biased region" description="Basic and acidic residues" evidence="2">
    <location>
        <begin position="141"/>
        <end position="164"/>
    </location>
</feature>
<feature type="compositionally biased region" description="Acidic residues" evidence="2">
    <location>
        <begin position="165"/>
        <end position="178"/>
    </location>
</feature>
<dbReference type="PANTHER" id="PTHR33392">
    <property type="entry name" value="POLYISOPRENYL-TEICHOIC ACID--PEPTIDOGLYCAN TEICHOIC ACID TRANSFERASE TAGU"/>
    <property type="match status" value="1"/>
</dbReference>
<evidence type="ECO:0000256" key="3">
    <source>
        <dbReference type="SAM" id="Phobius"/>
    </source>
</evidence>
<accession>A0A4R6LU53</accession>
<feature type="compositionally biased region" description="Acidic residues" evidence="2">
    <location>
        <begin position="191"/>
        <end position="203"/>
    </location>
</feature>
<gene>
    <name evidence="5" type="ORF">DFR79_10614</name>
</gene>
<dbReference type="NCBIfam" id="TIGR00350">
    <property type="entry name" value="lytR_cpsA_psr"/>
    <property type="match status" value="1"/>
</dbReference>
<feature type="compositionally biased region" description="Basic and acidic residues" evidence="2">
    <location>
        <begin position="218"/>
        <end position="237"/>
    </location>
</feature>
<feature type="compositionally biased region" description="Basic and acidic residues" evidence="2">
    <location>
        <begin position="246"/>
        <end position="256"/>
    </location>
</feature>
<proteinExistence type="inferred from homology"/>
<evidence type="ECO:0000259" key="4">
    <source>
        <dbReference type="Pfam" id="PF03816"/>
    </source>
</evidence>